<proteinExistence type="predicted"/>
<evidence type="ECO:0000313" key="1">
    <source>
        <dbReference type="Proteomes" id="UP000827889"/>
    </source>
</evidence>
<dbReference type="AlphaFoldDB" id="A0A8B8QS86"/>
<dbReference type="OrthoDB" id="1649273at2759"/>
<keyword evidence="1" id="KW-1185">Reference proteome</keyword>
<organism evidence="1 2">
    <name type="scientific">Rhodamnia argentea</name>
    <dbReference type="NCBI Taxonomy" id="178133"/>
    <lineage>
        <taxon>Eukaryota</taxon>
        <taxon>Viridiplantae</taxon>
        <taxon>Streptophyta</taxon>
        <taxon>Embryophyta</taxon>
        <taxon>Tracheophyta</taxon>
        <taxon>Spermatophyta</taxon>
        <taxon>Magnoliopsida</taxon>
        <taxon>eudicotyledons</taxon>
        <taxon>Gunneridae</taxon>
        <taxon>Pentapetalae</taxon>
        <taxon>rosids</taxon>
        <taxon>malvids</taxon>
        <taxon>Myrtales</taxon>
        <taxon>Myrtaceae</taxon>
        <taxon>Myrtoideae</taxon>
        <taxon>Myrteae</taxon>
        <taxon>Australasian group</taxon>
        <taxon>Rhodamnia</taxon>
    </lineage>
</organism>
<dbReference type="SUPFAM" id="SSF55008">
    <property type="entry name" value="HMA, heavy metal-associated domain"/>
    <property type="match status" value="1"/>
</dbReference>
<dbReference type="PANTHER" id="PTHR47294:SF6">
    <property type="entry name" value="HMA DOMAIN-CONTAINING PROTEIN"/>
    <property type="match status" value="1"/>
</dbReference>
<sequence>MAFGGEDDLPSDVVQIKRVVDRSKQSIGSPNFTETSLASIESLTMPLMQEVVLSADIRCAECQKRVADVMSRMTETESVVVNVLEKKVTLSCKYPNNQNGVKGLRGPRVPVVCRYPLKLNKVAAIKRLFRLSSS</sequence>
<evidence type="ECO:0000313" key="2">
    <source>
        <dbReference type="RefSeq" id="XP_030549288.1"/>
    </source>
</evidence>
<accession>A0A8B8QS86</accession>
<reference evidence="2" key="1">
    <citation type="submission" date="2025-08" db="UniProtKB">
        <authorList>
            <consortium name="RefSeq"/>
        </authorList>
    </citation>
    <scope>IDENTIFICATION</scope>
    <source>
        <tissue evidence="2">Leaf</tissue>
    </source>
</reference>
<name>A0A8B8QS86_9MYRT</name>
<gene>
    <name evidence="2" type="primary">LOC115754421</name>
</gene>
<dbReference type="InterPro" id="IPR036163">
    <property type="entry name" value="HMA_dom_sf"/>
</dbReference>
<dbReference type="GO" id="GO:0046872">
    <property type="term" value="F:metal ion binding"/>
    <property type="evidence" value="ECO:0007669"/>
    <property type="project" value="InterPro"/>
</dbReference>
<protein>
    <submittedName>
        <fullName evidence="2">Uncharacterized protein LOC115754421</fullName>
    </submittedName>
</protein>
<dbReference type="PANTHER" id="PTHR47294">
    <property type="entry name" value="OS08G0431150 PROTEIN"/>
    <property type="match status" value="1"/>
</dbReference>
<dbReference type="Proteomes" id="UP000827889">
    <property type="component" value="Chromosome 5"/>
</dbReference>
<dbReference type="RefSeq" id="XP_030549288.1">
    <property type="nucleotide sequence ID" value="XM_030693428.2"/>
</dbReference>
<dbReference type="KEGG" id="rarg:115754421"/>
<dbReference type="GeneID" id="115754421"/>